<gene>
    <name evidence="1" type="ORF">HaSNPV-AC53_133</name>
</gene>
<evidence type="ECO:0000313" key="5">
    <source>
        <dbReference type="EMBL" id="AMN15850.1"/>
    </source>
</evidence>
<evidence type="ECO:0000313" key="9">
    <source>
        <dbReference type="EMBL" id="AMN16402.1"/>
    </source>
</evidence>
<proteinExistence type="predicted"/>
<evidence type="ECO:0000313" key="3">
    <source>
        <dbReference type="EMBL" id="AMN15574.1"/>
    </source>
</evidence>
<dbReference type="EMBL" id="KU738900">
    <property type="protein sequence ID" value="AMN15850.1"/>
    <property type="molecule type" value="Genomic_DNA"/>
</dbReference>
<dbReference type="EMBL" id="KU738904">
    <property type="protein sequence ID" value="AMN16402.1"/>
    <property type="molecule type" value="Genomic_DNA"/>
</dbReference>
<evidence type="ECO:0000313" key="2">
    <source>
        <dbReference type="EMBL" id="AMN15436.1"/>
    </source>
</evidence>
<evidence type="ECO:0000313" key="7">
    <source>
        <dbReference type="EMBL" id="AMN16126.1"/>
    </source>
</evidence>
<dbReference type="EMBL" id="KU738899">
    <property type="protein sequence ID" value="AMN15712.1"/>
    <property type="molecule type" value="Genomic_DNA"/>
</dbReference>
<evidence type="ECO:0000313" key="8">
    <source>
        <dbReference type="EMBL" id="AMN16264.1"/>
    </source>
</evidence>
<evidence type="ECO:0000313" key="4">
    <source>
        <dbReference type="EMBL" id="AMN15712.1"/>
    </source>
</evidence>
<dbReference type="EMBL" id="KU738897">
    <property type="protein sequence ID" value="AMN15436.1"/>
    <property type="molecule type" value="Genomic_DNA"/>
</dbReference>
<evidence type="ECO:0000313" key="1">
    <source>
        <dbReference type="EMBL" id="AIG63174.1"/>
    </source>
</evidence>
<sequence>METKIHQIQTKENKVRDQYELKVMSFLKQPVESRSPVLQNEIVHLSALLRGYEEQLYALRRSYDEKRQLNFINDIGEFDFSCEQIEQLMESDKILLDRYRAIDLNETLRKYFDNNSQKFTKILKQFVQKRNAYRKSPKLTLLQELVFLKSNLIWHLCVLETLTKPLMSC</sequence>
<name>A0A075TT59_9ABAC</name>
<dbReference type="EMBL" id="KJ909666">
    <property type="protein sequence ID" value="AIG63174.1"/>
    <property type="molecule type" value="Genomic_DNA"/>
</dbReference>
<dbReference type="Pfam" id="PF06878">
    <property type="entry name" value="Pkip-1"/>
    <property type="match status" value="1"/>
</dbReference>
<dbReference type="EMBL" id="KU738901">
    <property type="protein sequence ID" value="AMN15988.1"/>
    <property type="molecule type" value="Genomic_DNA"/>
</dbReference>
<dbReference type="InterPro" id="IPR009672">
    <property type="entry name" value="Pkip-1"/>
</dbReference>
<reference evidence="1" key="1">
    <citation type="journal article" date="2015" name="Genome Announc.">
        <title>Complete Genome Sequences of Helicoverpa armigera Single Nucleopolyhedrovirus Strains AC53 and H25EA1 from Australia.</title>
        <authorList>
            <person name="Noune C."/>
            <person name="Hauxwell C."/>
        </authorList>
    </citation>
    <scope>NUCLEOTIDE SEQUENCE</scope>
    <source>
        <strain evidence="1">AC53</strain>
    </source>
</reference>
<evidence type="ECO:0000313" key="6">
    <source>
        <dbReference type="EMBL" id="AMN15988.1"/>
    </source>
</evidence>
<protein>
    <submittedName>
        <fullName evidence="1">PKIP-1</fullName>
    </submittedName>
</protein>
<reference evidence="1" key="3">
    <citation type="submission" date="2016-08" db="EMBL/GenBank/DDBJ databases">
        <authorList>
            <person name="Seilhamer J.J."/>
        </authorList>
    </citation>
    <scope>NUCLEOTIDE SEQUENCE</scope>
    <source>
        <strain evidence="1">AC53</strain>
        <strain evidence="7">AC53T4.1</strain>
        <strain evidence="8">AC53T4.2</strain>
    </source>
</reference>
<dbReference type="EMBL" id="KU738903">
    <property type="protein sequence ID" value="AMN16264.1"/>
    <property type="molecule type" value="Genomic_DNA"/>
</dbReference>
<accession>A0A075TT59</accession>
<organism evidence="1">
    <name type="scientific">Helicoverpa SNPV AC53</name>
    <dbReference type="NCBI Taxonomy" id="1569367"/>
    <lineage>
        <taxon>Viruses</taxon>
        <taxon>Viruses incertae sedis</taxon>
        <taxon>Naldaviricetes</taxon>
        <taxon>Lefavirales</taxon>
        <taxon>Baculoviridae</taxon>
        <taxon>Alphabaculovirus</taxon>
        <taxon>Alphabaculovirus helarmigerae</taxon>
    </lineage>
</organism>
<dbReference type="EMBL" id="KU738898">
    <property type="protein sequence ID" value="AMN15574.1"/>
    <property type="molecule type" value="Genomic_DNA"/>
</dbReference>
<reference evidence="2" key="2">
    <citation type="journal article" date="2016" name="Genome Announc.">
        <title>Complete Genome Sequences of Seven Helicoverpa armigera SNPV-AC53-Derived Strains.</title>
        <authorList>
            <person name="Noune C."/>
            <person name="Hauxwell C."/>
        </authorList>
    </citation>
    <scope>NUCLEOTIDE SEQUENCE</scope>
    <source>
        <strain evidence="2">AC53C3</strain>
        <strain evidence="3">AC53C5</strain>
        <strain evidence="4">AC53C6</strain>
        <strain evidence="5">AC53C9</strain>
        <strain evidence="6">AC53T2</strain>
        <strain evidence="9">AC53T5</strain>
    </source>
</reference>
<dbReference type="EMBL" id="KU738902">
    <property type="protein sequence ID" value="AMN16126.1"/>
    <property type="molecule type" value="Genomic_DNA"/>
</dbReference>